<comment type="caution">
    <text evidence="1">The sequence shown here is derived from an EMBL/GenBank/DDBJ whole genome shotgun (WGS) entry which is preliminary data.</text>
</comment>
<dbReference type="EMBL" id="JAEOXF010000007">
    <property type="protein sequence ID" value="MBK4726064.1"/>
    <property type="molecule type" value="Genomic_DNA"/>
</dbReference>
<gene>
    <name evidence="1" type="ORF">JJL49_12555</name>
</gene>
<proteinExistence type="predicted"/>
<evidence type="ECO:0000313" key="2">
    <source>
        <dbReference type="Proteomes" id="UP000633731"/>
    </source>
</evidence>
<keyword evidence="2" id="KW-1185">Reference proteome</keyword>
<protein>
    <submittedName>
        <fullName evidence="1">DUF943 family protein</fullName>
    </submittedName>
</protein>
<name>A0ACC5RN15_ENTAG</name>
<accession>A0ACC5RN15</accession>
<organism evidence="1 2">
    <name type="scientific">Enterobacter agglomerans</name>
    <name type="common">Erwinia herbicola</name>
    <name type="synonym">Pantoea agglomerans</name>
    <dbReference type="NCBI Taxonomy" id="549"/>
    <lineage>
        <taxon>Bacteria</taxon>
        <taxon>Pseudomonadati</taxon>
        <taxon>Pseudomonadota</taxon>
        <taxon>Gammaproteobacteria</taxon>
        <taxon>Enterobacterales</taxon>
        <taxon>Erwiniaceae</taxon>
        <taxon>Pantoea</taxon>
        <taxon>Pantoea agglomerans group</taxon>
    </lineage>
</organism>
<evidence type="ECO:0000313" key="1">
    <source>
        <dbReference type="EMBL" id="MBK4726064.1"/>
    </source>
</evidence>
<sequence>MKINIKKTAYTLLLAAGILHGCFLWYSHRPVEIVAIHDRGNNYISVLVRNFPLTDSGKINWWLKNKEMLKDKYNIPNPEKDGYFYLTFWLYGDGYKEEGKYDRLCFADMKTKVNCIEKDIVFSVDNSRNMGTMFEAYDGTYRLQKNGEVVKYVDHYEVW</sequence>
<dbReference type="Proteomes" id="UP000633731">
    <property type="component" value="Unassembled WGS sequence"/>
</dbReference>
<reference evidence="1" key="1">
    <citation type="submission" date="2021-01" db="EMBL/GenBank/DDBJ databases">
        <title>Draft genome of Pantoea agglomerans Eh 335.</title>
        <authorList>
            <person name="Emsley S.A."/>
            <person name="Oline D.K."/>
            <person name="Saw J.H."/>
            <person name="Ushijima B."/>
            <person name="Videau P."/>
            <person name="Koyack M.J."/>
        </authorList>
    </citation>
    <scope>NUCLEOTIDE SEQUENCE</scope>
    <source>
        <strain evidence="1">Eh 335</strain>
    </source>
</reference>